<feature type="domain" description="Polymerase/histidinol phosphatase N-terminal" evidence="1">
    <location>
        <begin position="5"/>
        <end position="70"/>
    </location>
</feature>
<dbReference type="Gene3D" id="3.20.20.140">
    <property type="entry name" value="Metal-dependent hydrolases"/>
    <property type="match status" value="1"/>
</dbReference>
<dbReference type="RefSeq" id="WP_144701482.1">
    <property type="nucleotide sequence ID" value="NZ_VNJJ01000005.1"/>
</dbReference>
<dbReference type="SUPFAM" id="SSF89550">
    <property type="entry name" value="PHP domain-like"/>
    <property type="match status" value="1"/>
</dbReference>
<dbReference type="InterPro" id="IPR004013">
    <property type="entry name" value="PHP_dom"/>
</dbReference>
<accession>A0A559JLD9</accession>
<dbReference type="InterPro" id="IPR052018">
    <property type="entry name" value="PHP_domain"/>
</dbReference>
<dbReference type="GO" id="GO:0035312">
    <property type="term" value="F:5'-3' DNA exonuclease activity"/>
    <property type="evidence" value="ECO:0007669"/>
    <property type="project" value="TreeGrafter"/>
</dbReference>
<reference evidence="2 3" key="1">
    <citation type="submission" date="2019-07" db="EMBL/GenBank/DDBJ databases">
        <authorList>
            <person name="Kim J."/>
        </authorList>
    </citation>
    <scope>NUCLEOTIDE SEQUENCE [LARGE SCALE GENOMIC DNA]</scope>
    <source>
        <strain evidence="2 3">G13</strain>
    </source>
</reference>
<organism evidence="2 3">
    <name type="scientific">Cohnella terricola</name>
    <dbReference type="NCBI Taxonomy" id="1289167"/>
    <lineage>
        <taxon>Bacteria</taxon>
        <taxon>Bacillati</taxon>
        <taxon>Bacillota</taxon>
        <taxon>Bacilli</taxon>
        <taxon>Bacillales</taxon>
        <taxon>Paenibacillaceae</taxon>
        <taxon>Cohnella</taxon>
    </lineage>
</organism>
<evidence type="ECO:0000313" key="3">
    <source>
        <dbReference type="Proteomes" id="UP000316330"/>
    </source>
</evidence>
<dbReference type="Pfam" id="PF02811">
    <property type="entry name" value="PHP"/>
    <property type="match status" value="1"/>
</dbReference>
<keyword evidence="3" id="KW-1185">Reference proteome</keyword>
<dbReference type="AlphaFoldDB" id="A0A559JLD9"/>
<dbReference type="InterPro" id="IPR003141">
    <property type="entry name" value="Pol/His_phosphatase_N"/>
</dbReference>
<dbReference type="OrthoDB" id="9804333at2"/>
<dbReference type="GO" id="GO:0004534">
    <property type="term" value="F:5'-3' RNA exonuclease activity"/>
    <property type="evidence" value="ECO:0007669"/>
    <property type="project" value="TreeGrafter"/>
</dbReference>
<gene>
    <name evidence="2" type="ORF">FPZ45_11810</name>
</gene>
<dbReference type="CDD" id="cd07438">
    <property type="entry name" value="PHP_HisPPase_AMP"/>
    <property type="match status" value="1"/>
</dbReference>
<sequence>MSNGADLHTHTVFSDGMFTPETNVRMALEAGLAAIAITDHDTVAGIPDALEAGRKLGIVVVPGVELSTSSNGKDIHILGYGYTLDDPVWLGRLEALRNLRNSRNEAILANLERLGIPITADDLAHAAGKSDRRDKSVGRPHIAQALVDKGFVADVREAFDKYLAEGKPAYAAQARLAPDEAIRWIHEAGGKAVIAHPGIYGADNLVLPILDAGADGIEAYHSEHDPEQESRYAQWAAMRGIMATGGSDFHGVKNGEAFHGAIGARKVDAEIAERLIRR</sequence>
<dbReference type="Gene3D" id="1.10.150.650">
    <property type="match status" value="1"/>
</dbReference>
<comment type="caution">
    <text evidence="2">The sequence shown here is derived from an EMBL/GenBank/DDBJ whole genome shotgun (WGS) entry which is preliminary data.</text>
</comment>
<evidence type="ECO:0000313" key="2">
    <source>
        <dbReference type="EMBL" id="TVY00682.1"/>
    </source>
</evidence>
<protein>
    <submittedName>
        <fullName evidence="2">PHP domain-containing protein</fullName>
    </submittedName>
</protein>
<dbReference type="SMART" id="SM00481">
    <property type="entry name" value="POLIIIAc"/>
    <property type="match status" value="1"/>
</dbReference>
<dbReference type="Proteomes" id="UP000316330">
    <property type="component" value="Unassembled WGS sequence"/>
</dbReference>
<proteinExistence type="predicted"/>
<name>A0A559JLD9_9BACL</name>
<dbReference type="PANTHER" id="PTHR42924">
    <property type="entry name" value="EXONUCLEASE"/>
    <property type="match status" value="1"/>
</dbReference>
<dbReference type="EMBL" id="VNJJ01000005">
    <property type="protein sequence ID" value="TVY00682.1"/>
    <property type="molecule type" value="Genomic_DNA"/>
</dbReference>
<dbReference type="InterPro" id="IPR016195">
    <property type="entry name" value="Pol/histidinol_Pase-like"/>
</dbReference>
<dbReference type="PANTHER" id="PTHR42924:SF3">
    <property type="entry name" value="POLYMERASE_HISTIDINOL PHOSPHATASE N-TERMINAL DOMAIN-CONTAINING PROTEIN"/>
    <property type="match status" value="1"/>
</dbReference>
<evidence type="ECO:0000259" key="1">
    <source>
        <dbReference type="SMART" id="SM00481"/>
    </source>
</evidence>